<name>A0ACC2W6G0_9TREE</name>
<proteinExistence type="predicted"/>
<gene>
    <name evidence="1" type="ORF">QFC20_004030</name>
</gene>
<reference evidence="1" key="1">
    <citation type="submission" date="2023-04" db="EMBL/GenBank/DDBJ databases">
        <title>Draft Genome sequencing of Naganishia species isolated from polar environments using Oxford Nanopore Technology.</title>
        <authorList>
            <person name="Leo P."/>
            <person name="Venkateswaran K."/>
        </authorList>
    </citation>
    <scope>NUCLEOTIDE SEQUENCE</scope>
    <source>
        <strain evidence="1">MNA-CCFEE 5262</strain>
    </source>
</reference>
<protein>
    <submittedName>
        <fullName evidence="1">Uncharacterized protein</fullName>
    </submittedName>
</protein>
<organism evidence="1 2">
    <name type="scientific">Naganishia adeliensis</name>
    <dbReference type="NCBI Taxonomy" id="92952"/>
    <lineage>
        <taxon>Eukaryota</taxon>
        <taxon>Fungi</taxon>
        <taxon>Dikarya</taxon>
        <taxon>Basidiomycota</taxon>
        <taxon>Agaricomycotina</taxon>
        <taxon>Tremellomycetes</taxon>
        <taxon>Filobasidiales</taxon>
        <taxon>Filobasidiaceae</taxon>
        <taxon>Naganishia</taxon>
    </lineage>
</organism>
<accession>A0ACC2W6G0</accession>
<evidence type="ECO:0000313" key="1">
    <source>
        <dbReference type="EMBL" id="KAJ9106699.1"/>
    </source>
</evidence>
<evidence type="ECO:0000313" key="2">
    <source>
        <dbReference type="Proteomes" id="UP001230649"/>
    </source>
</evidence>
<keyword evidence="2" id="KW-1185">Reference proteome</keyword>
<dbReference type="Proteomes" id="UP001230649">
    <property type="component" value="Unassembled WGS sequence"/>
</dbReference>
<comment type="caution">
    <text evidence="1">The sequence shown here is derived from an EMBL/GenBank/DDBJ whole genome shotgun (WGS) entry which is preliminary data.</text>
</comment>
<sequence length="266" mass="29637">MEPHIPGPQLPITPHLTLASVLAMNAELNARNDLLLASLRKVAAEDDAFRQKHLGCDLTIEALQEENESLRKELKDRTKKFERGLKAEEVGAGSSKRRSETVRRSGRVLRQKTSHSPSRKEDIAKAIFPRTPTSTSAHPSAPISTSRSVSVPTKVAVPKLPQPVAKQRAPPGVLSIPTSIHSSFAPIDPTLKGQEFYEFLRSNRYIRDYDDNYYHCYCKSEDPTMSTSKKHKGYSHLHDVGKPFRAGRWCAHAERCAYVKVSSGAL</sequence>
<dbReference type="EMBL" id="JASBWS010000042">
    <property type="protein sequence ID" value="KAJ9106699.1"/>
    <property type="molecule type" value="Genomic_DNA"/>
</dbReference>